<organism evidence="1">
    <name type="scientific">marine metagenome</name>
    <dbReference type="NCBI Taxonomy" id="408172"/>
    <lineage>
        <taxon>unclassified sequences</taxon>
        <taxon>metagenomes</taxon>
        <taxon>ecological metagenomes</taxon>
    </lineage>
</organism>
<feature type="non-terminal residue" evidence="1">
    <location>
        <position position="1"/>
    </location>
</feature>
<gene>
    <name evidence="1" type="ORF">METZ01_LOCUS378777</name>
</gene>
<proteinExistence type="predicted"/>
<sequence>VVVGVAVVVGAAVVADAAAVVVGGVVVGEALSDPPPHAEANRTRVVIHARVFTDSVCQSTR</sequence>
<accession>A0A382TV87</accession>
<evidence type="ECO:0000313" key="1">
    <source>
        <dbReference type="EMBL" id="SVD25923.1"/>
    </source>
</evidence>
<name>A0A382TV87_9ZZZZ</name>
<reference evidence="1" key="1">
    <citation type="submission" date="2018-05" db="EMBL/GenBank/DDBJ databases">
        <authorList>
            <person name="Lanie J.A."/>
            <person name="Ng W.-L."/>
            <person name="Kazmierczak K.M."/>
            <person name="Andrzejewski T.M."/>
            <person name="Davidsen T.M."/>
            <person name="Wayne K.J."/>
            <person name="Tettelin H."/>
            <person name="Glass J.I."/>
            <person name="Rusch D."/>
            <person name="Podicherti R."/>
            <person name="Tsui H.-C.T."/>
            <person name="Winkler M.E."/>
        </authorList>
    </citation>
    <scope>NUCLEOTIDE SEQUENCE</scope>
</reference>
<dbReference type="AlphaFoldDB" id="A0A382TV87"/>
<dbReference type="EMBL" id="UINC01139399">
    <property type="protein sequence ID" value="SVD25923.1"/>
    <property type="molecule type" value="Genomic_DNA"/>
</dbReference>
<protein>
    <submittedName>
        <fullName evidence="1">Uncharacterized protein</fullName>
    </submittedName>
</protein>